<reference evidence="8 9" key="1">
    <citation type="submission" date="2020-08" db="EMBL/GenBank/DDBJ databases">
        <title>Plant Genome Project.</title>
        <authorList>
            <person name="Zhang R.-G."/>
        </authorList>
    </citation>
    <scope>NUCLEOTIDE SEQUENCE [LARGE SCALE GENOMIC DNA]</scope>
    <source>
        <tissue evidence="8">Rhizome</tissue>
    </source>
</reference>
<keyword evidence="6" id="KW-0217">Developmental protein</keyword>
<evidence type="ECO:0000256" key="5">
    <source>
        <dbReference type="ARBA" id="ARBA00023157"/>
    </source>
</evidence>
<dbReference type="Pfam" id="PF17181">
    <property type="entry name" value="EPF"/>
    <property type="match status" value="1"/>
</dbReference>
<feature type="compositionally biased region" description="Basic and acidic residues" evidence="7">
    <location>
        <begin position="103"/>
        <end position="113"/>
    </location>
</feature>
<dbReference type="Proteomes" id="UP000734854">
    <property type="component" value="Unassembled WGS sequence"/>
</dbReference>
<evidence type="ECO:0000313" key="8">
    <source>
        <dbReference type="EMBL" id="KAG6471343.1"/>
    </source>
</evidence>
<feature type="compositionally biased region" description="Basic and acidic residues" evidence="7">
    <location>
        <begin position="124"/>
        <end position="135"/>
    </location>
</feature>
<gene>
    <name evidence="8" type="ORF">ZIOFF_068784</name>
</gene>
<dbReference type="InterPro" id="IPR039455">
    <property type="entry name" value="EPFL"/>
</dbReference>
<evidence type="ECO:0000256" key="4">
    <source>
        <dbReference type="ARBA" id="ARBA00022729"/>
    </source>
</evidence>
<proteinExistence type="inferred from homology"/>
<dbReference type="EMBL" id="JACMSC010000020">
    <property type="protein sequence ID" value="KAG6471343.1"/>
    <property type="molecule type" value="Genomic_DNA"/>
</dbReference>
<accession>A0A8J5C2Z8</accession>
<evidence type="ECO:0000256" key="7">
    <source>
        <dbReference type="SAM" id="MobiDB-lite"/>
    </source>
</evidence>
<protein>
    <recommendedName>
        <fullName evidence="6">Epidermal patterning factor-like protein</fullName>
    </recommendedName>
</protein>
<keyword evidence="5" id="KW-1015">Disulfide bond</keyword>
<keyword evidence="9" id="KW-1185">Reference proteome</keyword>
<evidence type="ECO:0000256" key="6">
    <source>
        <dbReference type="RuleBase" id="RU367102"/>
    </source>
</evidence>
<evidence type="ECO:0000313" key="9">
    <source>
        <dbReference type="Proteomes" id="UP000734854"/>
    </source>
</evidence>
<dbReference type="AlphaFoldDB" id="A0A8J5C2Z8"/>
<evidence type="ECO:0000256" key="2">
    <source>
        <dbReference type="ARBA" id="ARBA00008127"/>
    </source>
</evidence>
<feature type="compositionally biased region" description="Basic and acidic residues" evidence="7">
    <location>
        <begin position="50"/>
        <end position="61"/>
    </location>
</feature>
<keyword evidence="4" id="KW-0732">Signal</keyword>
<dbReference type="GO" id="GO:0005576">
    <property type="term" value="C:extracellular region"/>
    <property type="evidence" value="ECO:0007669"/>
    <property type="project" value="UniProtKB-SubCell"/>
</dbReference>
<evidence type="ECO:0000256" key="1">
    <source>
        <dbReference type="ARBA" id="ARBA00004613"/>
    </source>
</evidence>
<dbReference type="GO" id="GO:0010052">
    <property type="term" value="P:guard cell differentiation"/>
    <property type="evidence" value="ECO:0007669"/>
    <property type="project" value="UniProtKB-UniRule"/>
</dbReference>
<feature type="compositionally biased region" description="Basic and acidic residues" evidence="7">
    <location>
        <begin position="73"/>
        <end position="88"/>
    </location>
</feature>
<comment type="similarity">
    <text evidence="2 6">Belongs to the plant cysteine rich small secretory peptide family. Epidermal patterning factor subfamily.</text>
</comment>
<comment type="caution">
    <text evidence="8">The sequence shown here is derived from an EMBL/GenBank/DDBJ whole genome shotgun (WGS) entry which is preliminary data.</text>
</comment>
<feature type="region of interest" description="Disordered" evidence="7">
    <location>
        <begin position="40"/>
        <end position="168"/>
    </location>
</feature>
<dbReference type="PANTHER" id="PTHR33109:SF4">
    <property type="entry name" value="EPIDERMAL PATTERNING FACTOR-LIKE PROTEIN 6"/>
    <property type="match status" value="1"/>
</dbReference>
<keyword evidence="3 6" id="KW-0964">Secreted</keyword>
<organism evidence="8 9">
    <name type="scientific">Zingiber officinale</name>
    <name type="common">Ginger</name>
    <name type="synonym">Amomum zingiber</name>
    <dbReference type="NCBI Taxonomy" id="94328"/>
    <lineage>
        <taxon>Eukaryota</taxon>
        <taxon>Viridiplantae</taxon>
        <taxon>Streptophyta</taxon>
        <taxon>Embryophyta</taxon>
        <taxon>Tracheophyta</taxon>
        <taxon>Spermatophyta</taxon>
        <taxon>Magnoliopsida</taxon>
        <taxon>Liliopsida</taxon>
        <taxon>Zingiberales</taxon>
        <taxon>Zingiberaceae</taxon>
        <taxon>Zingiber</taxon>
    </lineage>
</organism>
<comment type="subcellular location">
    <subcellularLocation>
        <location evidence="1 6">Secreted</location>
    </subcellularLocation>
</comment>
<comment type="function">
    <text evidence="6">Controls stomatal patterning.</text>
</comment>
<dbReference type="PANTHER" id="PTHR33109">
    <property type="entry name" value="EPIDERMAL PATTERNING FACTOR-LIKE PROTEIN 4"/>
    <property type="match status" value="1"/>
</dbReference>
<sequence length="326" mass="35683">MLSSTPTLPPIEKALASLCAIVPSPVPSQPSTVVSLLRKPQAAKAPLGREAAKKISEERCSGDLGSVRSWPSARKEKGGAGEDADGGREKHRLPPSWRQRCFNRRDHDVHENPPHGAKAPLGREAAKKISEERCSGDLGSVRSWPSARKEKGGGGEDADGGREKHRLPPSWRQRCFNRRDHDADENPPHGGLLPLHHLCSSVCFAAPASALSVREAMDTLQHRHRRLSTVLAFLVLAAALGESVALAGILEEEGEPVRVWNRELISEARRRLLIGPGSWPPNCRARCGRCRPCVTVHVAIQPGRAMPLEYYPEAWRCKCGNKLFTP</sequence>
<evidence type="ECO:0000256" key="3">
    <source>
        <dbReference type="ARBA" id="ARBA00022525"/>
    </source>
</evidence>
<feature type="compositionally biased region" description="Basic and acidic residues" evidence="7">
    <location>
        <begin position="147"/>
        <end position="162"/>
    </location>
</feature>
<name>A0A8J5C2Z8_ZINOF</name>